<proteinExistence type="predicted"/>
<evidence type="ECO:0000313" key="2">
    <source>
        <dbReference type="EMBL" id="MCW1916766.1"/>
    </source>
</evidence>
<keyword evidence="1" id="KW-0175">Coiled coil</keyword>
<sequence length="112" mass="12937">MKLPAHTQVLRASALLLTCLAISSCGDDPELVRKREEQKAEIRLLDGELKILQEKIAQLPPDRTTEIAKMKQDSELQQEEISKLEQEVVSLQKEKAQIEKDHEAYRRKYVVR</sequence>
<gene>
    <name evidence="2" type="ORF">OJ996_24475</name>
</gene>
<evidence type="ECO:0000313" key="3">
    <source>
        <dbReference type="Proteomes" id="UP001165653"/>
    </source>
</evidence>
<comment type="caution">
    <text evidence="2">The sequence shown here is derived from an EMBL/GenBank/DDBJ whole genome shotgun (WGS) entry which is preliminary data.</text>
</comment>
<protein>
    <submittedName>
        <fullName evidence="2">Uncharacterized protein</fullName>
    </submittedName>
</protein>
<dbReference type="Proteomes" id="UP001165653">
    <property type="component" value="Unassembled WGS sequence"/>
</dbReference>
<evidence type="ECO:0000256" key="1">
    <source>
        <dbReference type="SAM" id="Coils"/>
    </source>
</evidence>
<reference evidence="2" key="1">
    <citation type="submission" date="2022-10" db="EMBL/GenBank/DDBJ databases">
        <title>Luteolibacter sp. GHJ8, whole genome shotgun sequencing project.</title>
        <authorList>
            <person name="Zhao G."/>
            <person name="Shen L."/>
        </authorList>
    </citation>
    <scope>NUCLEOTIDE SEQUENCE</scope>
    <source>
        <strain evidence="2">GHJ8</strain>
    </source>
</reference>
<dbReference type="RefSeq" id="WP_264516362.1">
    <property type="nucleotide sequence ID" value="NZ_JAPDDR010000018.1"/>
</dbReference>
<accession>A0ABT3GA93</accession>
<organism evidence="2 3">
    <name type="scientific">Luteolibacter rhizosphaerae</name>
    <dbReference type="NCBI Taxonomy" id="2989719"/>
    <lineage>
        <taxon>Bacteria</taxon>
        <taxon>Pseudomonadati</taxon>
        <taxon>Verrucomicrobiota</taxon>
        <taxon>Verrucomicrobiia</taxon>
        <taxon>Verrucomicrobiales</taxon>
        <taxon>Verrucomicrobiaceae</taxon>
        <taxon>Luteolibacter</taxon>
    </lineage>
</organism>
<dbReference type="PROSITE" id="PS51257">
    <property type="entry name" value="PROKAR_LIPOPROTEIN"/>
    <property type="match status" value="1"/>
</dbReference>
<keyword evidence="3" id="KW-1185">Reference proteome</keyword>
<dbReference type="EMBL" id="JAPDDR010000018">
    <property type="protein sequence ID" value="MCW1916766.1"/>
    <property type="molecule type" value="Genomic_DNA"/>
</dbReference>
<feature type="coiled-coil region" evidence="1">
    <location>
        <begin position="35"/>
        <end position="108"/>
    </location>
</feature>
<name>A0ABT3GA93_9BACT</name>